<feature type="transmembrane region" description="Helical" evidence="1">
    <location>
        <begin position="45"/>
        <end position="61"/>
    </location>
</feature>
<evidence type="ECO:0000256" key="1">
    <source>
        <dbReference type="SAM" id="Phobius"/>
    </source>
</evidence>
<dbReference type="Gene3D" id="1.20.1250.20">
    <property type="entry name" value="MFS general substrate transporter like domains"/>
    <property type="match status" value="1"/>
</dbReference>
<dbReference type="InterPro" id="IPR036259">
    <property type="entry name" value="MFS_trans_sf"/>
</dbReference>
<gene>
    <name evidence="2" type="ORF">CDL15_Pgr023684</name>
</gene>
<name>A0A218XMP4_PUNGR</name>
<accession>A0A218XMP4</accession>
<evidence type="ECO:0000313" key="2">
    <source>
        <dbReference type="EMBL" id="OWM85751.1"/>
    </source>
</evidence>
<dbReference type="AlphaFoldDB" id="A0A218XMP4"/>
<keyword evidence="1" id="KW-0812">Transmembrane</keyword>
<comment type="caution">
    <text evidence="2">The sequence shown here is derived from an EMBL/GenBank/DDBJ whole genome shotgun (WGS) entry which is preliminary data.</text>
</comment>
<sequence>MFGAVLVASNYWQMKMPETAWHTALVPARLHSTCTRNLGSWSSKARAIVGAFGFLYVANGIGVKKMLIILGVINFLGMVLTFLVPESKG</sequence>
<keyword evidence="1" id="KW-0472">Membrane</keyword>
<dbReference type="Proteomes" id="UP000197138">
    <property type="component" value="Unassembled WGS sequence"/>
</dbReference>
<evidence type="ECO:0000313" key="3">
    <source>
        <dbReference type="Proteomes" id="UP000197138"/>
    </source>
</evidence>
<organism evidence="2 3">
    <name type="scientific">Punica granatum</name>
    <name type="common">Pomegranate</name>
    <dbReference type="NCBI Taxonomy" id="22663"/>
    <lineage>
        <taxon>Eukaryota</taxon>
        <taxon>Viridiplantae</taxon>
        <taxon>Streptophyta</taxon>
        <taxon>Embryophyta</taxon>
        <taxon>Tracheophyta</taxon>
        <taxon>Spermatophyta</taxon>
        <taxon>Magnoliopsida</taxon>
        <taxon>eudicotyledons</taxon>
        <taxon>Gunneridae</taxon>
        <taxon>Pentapetalae</taxon>
        <taxon>rosids</taxon>
        <taxon>malvids</taxon>
        <taxon>Myrtales</taxon>
        <taxon>Lythraceae</taxon>
        <taxon>Punica</taxon>
    </lineage>
</organism>
<protein>
    <recommendedName>
        <fullName evidence="4">Major facilitator superfamily (MFS) profile domain-containing protein</fullName>
    </recommendedName>
</protein>
<keyword evidence="1" id="KW-1133">Transmembrane helix</keyword>
<proteinExistence type="predicted"/>
<feature type="transmembrane region" description="Helical" evidence="1">
    <location>
        <begin position="67"/>
        <end position="84"/>
    </location>
</feature>
<dbReference type="EMBL" id="MTKT01001132">
    <property type="protein sequence ID" value="OWM85751.1"/>
    <property type="molecule type" value="Genomic_DNA"/>
</dbReference>
<reference evidence="3" key="1">
    <citation type="journal article" date="2017" name="Plant J.">
        <title>The pomegranate (Punica granatum L.) genome and the genomics of punicalagin biosynthesis.</title>
        <authorList>
            <person name="Qin G."/>
            <person name="Xu C."/>
            <person name="Ming R."/>
            <person name="Tang H."/>
            <person name="Guyot R."/>
            <person name="Kramer E.M."/>
            <person name="Hu Y."/>
            <person name="Yi X."/>
            <person name="Qi Y."/>
            <person name="Xu X."/>
            <person name="Gao Z."/>
            <person name="Pan H."/>
            <person name="Jian J."/>
            <person name="Tian Y."/>
            <person name="Yue Z."/>
            <person name="Xu Y."/>
        </authorList>
    </citation>
    <scope>NUCLEOTIDE SEQUENCE [LARGE SCALE GENOMIC DNA]</scope>
    <source>
        <strain evidence="3">cv. Dabenzi</strain>
    </source>
</reference>
<evidence type="ECO:0008006" key="4">
    <source>
        <dbReference type="Google" id="ProtNLM"/>
    </source>
</evidence>